<protein>
    <submittedName>
        <fullName evidence="8">Putative T3SS secreted effector protein</fullName>
    </submittedName>
</protein>
<dbReference type="AlphaFoldDB" id="E0WR60"/>
<evidence type="ECO:0000256" key="1">
    <source>
        <dbReference type="ARBA" id="ARBA00004613"/>
    </source>
</evidence>
<evidence type="ECO:0000256" key="6">
    <source>
        <dbReference type="SAM" id="Coils"/>
    </source>
</evidence>
<comment type="subcellular location">
    <subcellularLocation>
        <location evidence="1">Secreted</location>
    </subcellularLocation>
</comment>
<dbReference type="HOGENOM" id="CLU_390669_0_0_6"/>
<comment type="similarity">
    <text evidence="2">Belongs to the phosphatase IpgD/SopB family.</text>
</comment>
<dbReference type="GO" id="GO:0005576">
    <property type="term" value="C:extracellular region"/>
    <property type="evidence" value="ECO:0007669"/>
    <property type="project" value="UniProtKB-SubCell"/>
</dbReference>
<feature type="region of interest" description="Disordered" evidence="7">
    <location>
        <begin position="122"/>
        <end position="143"/>
    </location>
</feature>
<evidence type="ECO:0000256" key="5">
    <source>
        <dbReference type="ARBA" id="ARBA00023026"/>
    </source>
</evidence>
<evidence type="ECO:0000313" key="8">
    <source>
        <dbReference type="EMBL" id="EFL92620.1"/>
    </source>
</evidence>
<organism evidence="8 9">
    <name type="scientific">Candidatus Regiella insecticola LSR1</name>
    <dbReference type="NCBI Taxonomy" id="663321"/>
    <lineage>
        <taxon>Bacteria</taxon>
        <taxon>Pseudomonadati</taxon>
        <taxon>Pseudomonadota</taxon>
        <taxon>Gammaproteobacteria</taxon>
        <taxon>Enterobacterales</taxon>
        <taxon>Enterobacteriaceae</taxon>
        <taxon>aphid secondary symbionts</taxon>
        <taxon>Candidatus Regiella</taxon>
    </lineage>
</organism>
<proteinExistence type="inferred from homology"/>
<keyword evidence="9" id="KW-1185">Reference proteome</keyword>
<sequence>MNILRSFINYIKVGLGVSNRINVYREMKPIANHINRFGLLMGAKNSGLHFTPAQKHELCMLRYNLLPRIHALDKFIDISNEKINFNFDNDIEKHNKHIDIIREVEKFKENITKELMRITKPTKPPRLSKQAGQDLEKTPVSLPCSQSEHDIMDTVGDMQELRAFLRENIANLEENIKEKEIVNLKNNYNNSSKASSFLFNKLKKSIDSDRKKIETFNVEIDKLDTKFEVYCNKNEAVLDRIYERKNKCQVGNTIKQLREDLLAVAELVSAERGFSLESMPKAPNLVGSDEDIESLINFKNNIIDFISMDIFSKEEIKTKPTQGPLAVVNANLEKAKDIYESAFNKIKTDKLNRTNNGKNWETIISPFVHKLNTFISKHIPVQALRLSPTEPTDNTFGQNVGSTATKSKHVTNAWLSEFSVAGKVLSRLFRHGALSASGLKLGSKEREEANIARGKELLTAMLLADPKKLEIARSGKVAKLRITSTSLMTPANVKVPGFKSRERILLEEQNAVWEYLSSEPEITLTIVDANGQSQDVRVDADIAAFSVGVNPLARGWPKLGQNFSDQCNEKAALKLLGKLEHPGIGGWVEEYLEGSKITNREKVIKLAIELKMALRNKEYHQSNGDPYRIPALIAILSQEIGLAPPCVNCKSGKDRTAFAVSRIAEWRAKEYMNLQPGEEDSDIRGLLMADPGSGKIQEWNTGHRGE</sequence>
<dbReference type="Proteomes" id="UP000005726">
    <property type="component" value="Unassembled WGS sequence"/>
</dbReference>
<keyword evidence="4" id="KW-0378">Hydrolase</keyword>
<evidence type="ECO:0000256" key="4">
    <source>
        <dbReference type="ARBA" id="ARBA00022801"/>
    </source>
</evidence>
<evidence type="ECO:0000256" key="2">
    <source>
        <dbReference type="ARBA" id="ARBA00009007"/>
    </source>
</evidence>
<dbReference type="STRING" id="663321.REG_0434"/>
<dbReference type="eggNOG" id="ENOG502Z7Z8">
    <property type="taxonomic scope" value="Bacteria"/>
</dbReference>
<dbReference type="RefSeq" id="WP_006704333.1">
    <property type="nucleotide sequence ID" value="NZ_CAWLGB010000001.1"/>
</dbReference>
<gene>
    <name evidence="8" type="ORF">REG_0434</name>
</gene>
<evidence type="ECO:0000256" key="3">
    <source>
        <dbReference type="ARBA" id="ARBA00022525"/>
    </source>
</evidence>
<keyword evidence="3" id="KW-0964">Secreted</keyword>
<evidence type="ECO:0000313" key="9">
    <source>
        <dbReference type="Proteomes" id="UP000005726"/>
    </source>
</evidence>
<reference evidence="8" key="1">
    <citation type="journal article" date="2009" name="Environ. Microbiol.">
        <title>Dynamics of genome evolution in facultative symbionts of aphids.</title>
        <authorList>
            <person name="Degnan P.H."/>
            <person name="Leonardo T.E."/>
            <person name="Cass B.N."/>
            <person name="Hurwitz B."/>
            <person name="Stern D."/>
            <person name="Gibbs R.A."/>
            <person name="Richards S."/>
            <person name="Moran N.A."/>
        </authorList>
    </citation>
    <scope>NUCLEOTIDE SEQUENCE [LARGE SCALE GENOMIC DNA]</scope>
    <source>
        <strain evidence="8">LSR1</strain>
    </source>
</reference>
<dbReference type="Pfam" id="PF05925">
    <property type="entry name" value="IpgD"/>
    <property type="match status" value="1"/>
</dbReference>
<evidence type="ECO:0000256" key="7">
    <source>
        <dbReference type="SAM" id="MobiDB-lite"/>
    </source>
</evidence>
<feature type="coiled-coil region" evidence="6">
    <location>
        <begin position="155"/>
        <end position="182"/>
    </location>
</feature>
<dbReference type="EMBL" id="GL379589">
    <property type="protein sequence ID" value="EFL92620.1"/>
    <property type="molecule type" value="Genomic_DNA"/>
</dbReference>
<name>E0WR60_9ENTR</name>
<accession>E0WR60</accession>
<keyword evidence="5" id="KW-0843">Virulence</keyword>
<dbReference type="InterPro" id="IPR008108">
    <property type="entry name" value="IpgD/SopB"/>
</dbReference>
<keyword evidence="6" id="KW-0175">Coiled coil</keyword>
<dbReference type="GO" id="GO:0016791">
    <property type="term" value="F:phosphatase activity"/>
    <property type="evidence" value="ECO:0007669"/>
    <property type="project" value="InterPro"/>
</dbReference>